<protein>
    <submittedName>
        <fullName evidence="2">Uncharacterized protein</fullName>
    </submittedName>
</protein>
<dbReference type="Proteomes" id="UP000068250">
    <property type="component" value="Chromosome I"/>
</dbReference>
<dbReference type="EMBL" id="LN609302">
    <property type="protein sequence ID" value="CEF53269.1"/>
    <property type="molecule type" value="Genomic_DNA"/>
</dbReference>
<proteinExistence type="predicted"/>
<keyword evidence="1" id="KW-0812">Transmembrane</keyword>
<gene>
    <name evidence="2" type="ORF">AGA_122</name>
</gene>
<keyword evidence="1" id="KW-0472">Membrane</keyword>
<dbReference type="PATRIC" id="fig|431306.5.peg.65"/>
<keyword evidence="1" id="KW-1133">Transmembrane helix</keyword>
<dbReference type="AlphaFoldDB" id="A0A0U5BFB4"/>
<sequence>MRSQGRWYAVPAGVLGECVGVFGLALWPPNPHIFVDTPQAWHAGIDDPGKATAFPTTWRLGGAAASHHAVRGAVCHSVLSRCLPWF</sequence>
<dbReference type="STRING" id="431306.AGA_122"/>
<name>A0A0U5BFB4_9PROT</name>
<reference evidence="3" key="1">
    <citation type="submission" date="2014-09" db="EMBL/GenBank/DDBJ databases">
        <authorList>
            <person name="Illeghems K.G."/>
        </authorList>
    </citation>
    <scope>NUCLEOTIDE SEQUENCE [LARGE SCALE GENOMIC DNA]</scope>
    <source>
        <strain evidence="3">LMG 23848T</strain>
    </source>
</reference>
<feature type="transmembrane region" description="Helical" evidence="1">
    <location>
        <begin position="7"/>
        <end position="27"/>
    </location>
</feature>
<organism evidence="2 3">
    <name type="scientific">Acetobacter ghanensis</name>
    <dbReference type="NCBI Taxonomy" id="431306"/>
    <lineage>
        <taxon>Bacteria</taxon>
        <taxon>Pseudomonadati</taxon>
        <taxon>Pseudomonadota</taxon>
        <taxon>Alphaproteobacteria</taxon>
        <taxon>Acetobacterales</taxon>
        <taxon>Acetobacteraceae</taxon>
        <taxon>Acetobacter</taxon>
    </lineage>
</organism>
<evidence type="ECO:0000313" key="3">
    <source>
        <dbReference type="Proteomes" id="UP000068250"/>
    </source>
</evidence>
<evidence type="ECO:0000313" key="2">
    <source>
        <dbReference type="EMBL" id="CEF53269.1"/>
    </source>
</evidence>
<evidence type="ECO:0000256" key="1">
    <source>
        <dbReference type="SAM" id="Phobius"/>
    </source>
</evidence>
<accession>A0A0U5BFB4</accession>